<evidence type="ECO:0000313" key="1">
    <source>
        <dbReference type="EMBL" id="ABM02909.1"/>
    </source>
</evidence>
<proteinExistence type="predicted"/>
<evidence type="ECO:0000313" key="2">
    <source>
        <dbReference type="Proteomes" id="UP000000639"/>
    </source>
</evidence>
<dbReference type="PROSITE" id="PS51257">
    <property type="entry name" value="PROKAR_LIPOPROTEIN"/>
    <property type="match status" value="1"/>
</dbReference>
<gene>
    <name evidence="1" type="ordered locus">Ping_1070</name>
</gene>
<evidence type="ECO:0008006" key="3">
    <source>
        <dbReference type="Google" id="ProtNLM"/>
    </source>
</evidence>
<dbReference type="HOGENOM" id="CLU_041769_1_0_6"/>
<dbReference type="KEGG" id="pin:Ping_1070"/>
<dbReference type="InterPro" id="IPR018642">
    <property type="entry name" value="DUF2066"/>
</dbReference>
<dbReference type="EMBL" id="CP000510">
    <property type="protein sequence ID" value="ABM02909.1"/>
    <property type="molecule type" value="Genomic_DNA"/>
</dbReference>
<protein>
    <recommendedName>
        <fullName evidence="3">DUF2066 domain-containing protein</fullName>
    </recommendedName>
</protein>
<accession>A1STU4</accession>
<dbReference type="Pfam" id="PF09839">
    <property type="entry name" value="DUF2066"/>
    <property type="match status" value="1"/>
</dbReference>
<keyword evidence="2" id="KW-1185">Reference proteome</keyword>
<dbReference type="STRING" id="357804.Ping_1070"/>
<sequence length="359" mass="41063">MVVILMKPIFVVRNFIVLFISFISFTSCVLANQFENLYQGNIIVENQSEQQLKELALQQVLIKVSGNSQVNILDESQQLLTKTQSLLSQFGYRNIEDNRYFMAVFDPSKINQALKEMRQPVWGETRPRTLVWLIVDSDSERKLISDTMINSDQDDVLSFVLKSTQQERGISLHFPLMDLDDNLAVSLFDISGRFFDQIAKASERYDASLFIVANLKQKDEKTWDLQWELVYNTPQSKKNEIVASEQLHGEKSVILTSMTNKIADYYADQYAILATDTEKFSQSIYISGISSLQQHEKLNQVLSGILAIASYEVVSVDVKQVKVNVKVNGGINSFENALNIQTNLQLDASQSERFHFNWR</sequence>
<dbReference type="AlphaFoldDB" id="A1STU4"/>
<reference evidence="1 2" key="1">
    <citation type="submission" date="2007-01" db="EMBL/GenBank/DDBJ databases">
        <title>Complete sequence of Psychromonas ingrahamii 37.</title>
        <authorList>
            <consortium name="US DOE Joint Genome Institute"/>
            <person name="Copeland A."/>
            <person name="Lucas S."/>
            <person name="Lapidus A."/>
            <person name="Barry K."/>
            <person name="Detter J.C."/>
            <person name="Glavina del Rio T."/>
            <person name="Hammon N."/>
            <person name="Israni S."/>
            <person name="Dalin E."/>
            <person name="Tice H."/>
            <person name="Pitluck S."/>
            <person name="Thompson L.S."/>
            <person name="Brettin T."/>
            <person name="Bruce D."/>
            <person name="Han C."/>
            <person name="Tapia R."/>
            <person name="Schmutz J."/>
            <person name="Larimer F."/>
            <person name="Land M."/>
            <person name="Hauser L."/>
            <person name="Kyrpides N."/>
            <person name="Ivanova N."/>
            <person name="Staley J."/>
            <person name="Richardson P."/>
        </authorList>
    </citation>
    <scope>NUCLEOTIDE SEQUENCE [LARGE SCALE GENOMIC DNA]</scope>
    <source>
        <strain evidence="1 2">37</strain>
    </source>
</reference>
<name>A1STU4_PSYIN</name>
<dbReference type="Proteomes" id="UP000000639">
    <property type="component" value="Chromosome"/>
</dbReference>
<organism evidence="1 2">
    <name type="scientific">Psychromonas ingrahamii (strain DSM 17664 / CCUG 51855 / 37)</name>
    <dbReference type="NCBI Taxonomy" id="357804"/>
    <lineage>
        <taxon>Bacteria</taxon>
        <taxon>Pseudomonadati</taxon>
        <taxon>Pseudomonadota</taxon>
        <taxon>Gammaproteobacteria</taxon>
        <taxon>Alteromonadales</taxon>
        <taxon>Psychromonadaceae</taxon>
        <taxon>Psychromonas</taxon>
    </lineage>
</organism>
<dbReference type="eggNOG" id="COG3249">
    <property type="taxonomic scope" value="Bacteria"/>
</dbReference>